<reference evidence="2 3" key="1">
    <citation type="submission" date="2018-12" db="EMBL/GenBank/DDBJ databases">
        <authorList>
            <person name="Li S."/>
            <person name="Yang R."/>
            <person name="Chen G."/>
            <person name="Zou L."/>
            <person name="Zhang C."/>
            <person name="Chen Y."/>
            <person name="Liu Z."/>
            <person name="Li Y."/>
            <person name="Yan Y."/>
            <person name="Huang M."/>
            <person name="Chen T."/>
        </authorList>
    </citation>
    <scope>NUCLEOTIDE SEQUENCE [LARGE SCALE GENOMIC DNA]</scope>
    <source>
        <strain evidence="2 3">1257</strain>
    </source>
</reference>
<dbReference type="AlphaFoldDB" id="A0A3S8UL18"/>
<name>A0A3S8UL18_9PSED</name>
<feature type="chain" id="PRO_5019347773" evidence="1">
    <location>
        <begin position="19"/>
        <end position="73"/>
    </location>
</feature>
<dbReference type="KEGG" id="pory:EJA05_15800"/>
<accession>A0A3S8UL18</accession>
<organism evidence="2 3">
    <name type="scientific">Pseudomonas entomophila</name>
    <dbReference type="NCBI Taxonomy" id="312306"/>
    <lineage>
        <taxon>Bacteria</taxon>
        <taxon>Pseudomonadati</taxon>
        <taxon>Pseudomonadota</taxon>
        <taxon>Gammaproteobacteria</taxon>
        <taxon>Pseudomonadales</taxon>
        <taxon>Pseudomonadaceae</taxon>
        <taxon>Pseudomonas</taxon>
    </lineage>
</organism>
<feature type="signal peptide" evidence="1">
    <location>
        <begin position="1"/>
        <end position="18"/>
    </location>
</feature>
<dbReference type="EMBL" id="CP034338">
    <property type="protein sequence ID" value="AZL69095.1"/>
    <property type="molecule type" value="Genomic_DNA"/>
</dbReference>
<keyword evidence="1" id="KW-0732">Signal</keyword>
<dbReference type="OrthoDB" id="9971918at2"/>
<proteinExistence type="predicted"/>
<evidence type="ECO:0000313" key="3">
    <source>
        <dbReference type="Proteomes" id="UP000268230"/>
    </source>
</evidence>
<sequence>MKKIALIALLAAVGTAQAAHSNESTQVDSPFAQVETTSRTVQLALFRPPPPIPCPEGTHRTPFGHCQPEFDFD</sequence>
<evidence type="ECO:0000256" key="1">
    <source>
        <dbReference type="SAM" id="SignalP"/>
    </source>
</evidence>
<protein>
    <submittedName>
        <fullName evidence="2">Uncharacterized protein</fullName>
    </submittedName>
</protein>
<gene>
    <name evidence="2" type="ORF">EJA05_15800</name>
</gene>
<evidence type="ECO:0000313" key="2">
    <source>
        <dbReference type="EMBL" id="AZL69095.1"/>
    </source>
</evidence>
<dbReference type="Proteomes" id="UP000268230">
    <property type="component" value="Chromosome"/>
</dbReference>